<dbReference type="AlphaFoldDB" id="A0A508TM06"/>
<keyword evidence="2" id="KW-0732">Signal</keyword>
<dbReference type="Proteomes" id="UP000328092">
    <property type="component" value="Unassembled WGS sequence"/>
</dbReference>
<organism evidence="3 4">
    <name type="scientific">Bradyrhizobium ivorense</name>
    <dbReference type="NCBI Taxonomy" id="2511166"/>
    <lineage>
        <taxon>Bacteria</taxon>
        <taxon>Pseudomonadati</taxon>
        <taxon>Pseudomonadota</taxon>
        <taxon>Alphaproteobacteria</taxon>
        <taxon>Hyphomicrobiales</taxon>
        <taxon>Nitrobacteraceae</taxon>
        <taxon>Bradyrhizobium</taxon>
    </lineage>
</organism>
<reference evidence="3" key="1">
    <citation type="submission" date="2019-02" db="EMBL/GenBank/DDBJ databases">
        <authorList>
            <person name="Pothier F.J."/>
        </authorList>
    </citation>
    <scope>NUCLEOTIDE SEQUENCE</scope>
    <source>
        <strain evidence="3">CI-1B</strain>
    </source>
</reference>
<feature type="region of interest" description="Disordered" evidence="1">
    <location>
        <begin position="23"/>
        <end position="44"/>
    </location>
</feature>
<protein>
    <recommendedName>
        <fullName evidence="5">Porin</fullName>
    </recommendedName>
</protein>
<evidence type="ECO:0000313" key="4">
    <source>
        <dbReference type="Proteomes" id="UP000328092"/>
    </source>
</evidence>
<dbReference type="EMBL" id="CAADFC020000023">
    <property type="protein sequence ID" value="VIO75390.1"/>
    <property type="molecule type" value="Genomic_DNA"/>
</dbReference>
<accession>A0A508TM06</accession>
<feature type="signal peptide" evidence="2">
    <location>
        <begin position="1"/>
        <end position="19"/>
    </location>
</feature>
<sequence length="81" mass="8223">MRTTLFAILAVLLPVAAFAQQGRSRDFQTPPDAGKALPSKPAARANPCASFGPGFVRVEGTDTCVKLGGAVSVGGGYSSGR</sequence>
<comment type="caution">
    <text evidence="3">The sequence shown here is derived from an EMBL/GenBank/DDBJ whole genome shotgun (WGS) entry which is preliminary data.</text>
</comment>
<keyword evidence="4" id="KW-1185">Reference proteome</keyword>
<dbReference type="RefSeq" id="WP_139862738.1">
    <property type="nucleotide sequence ID" value="NZ_CAADFC020000023.1"/>
</dbReference>
<evidence type="ECO:0000256" key="2">
    <source>
        <dbReference type="SAM" id="SignalP"/>
    </source>
</evidence>
<name>A0A508TM06_9BRAD</name>
<evidence type="ECO:0008006" key="5">
    <source>
        <dbReference type="Google" id="ProtNLM"/>
    </source>
</evidence>
<evidence type="ECO:0000256" key="1">
    <source>
        <dbReference type="SAM" id="MobiDB-lite"/>
    </source>
</evidence>
<feature type="chain" id="PRO_5021452882" description="Porin" evidence="2">
    <location>
        <begin position="20"/>
        <end position="81"/>
    </location>
</feature>
<gene>
    <name evidence="3" type="ORF">CI1B_58950</name>
</gene>
<proteinExistence type="predicted"/>
<dbReference type="OrthoDB" id="8255413at2"/>
<evidence type="ECO:0000313" key="3">
    <source>
        <dbReference type="EMBL" id="VIO75390.1"/>
    </source>
</evidence>